<dbReference type="SUPFAM" id="SSF102712">
    <property type="entry name" value="JAB1/MPN domain"/>
    <property type="match status" value="1"/>
</dbReference>
<dbReference type="PANTHER" id="PTHR34858:SF1">
    <property type="entry name" value="CYSO-CYSTEINE PEPTIDASE"/>
    <property type="match status" value="1"/>
</dbReference>
<keyword evidence="1" id="KW-0645">Protease</keyword>
<proteinExistence type="predicted"/>
<dbReference type="GO" id="GO:0008270">
    <property type="term" value="F:zinc ion binding"/>
    <property type="evidence" value="ECO:0007669"/>
    <property type="project" value="TreeGrafter"/>
</dbReference>
<keyword evidence="3" id="KW-0378">Hydrolase</keyword>
<dbReference type="AlphaFoldDB" id="A0A7S8IGV5"/>
<dbReference type="GO" id="GO:0008235">
    <property type="term" value="F:metalloexopeptidase activity"/>
    <property type="evidence" value="ECO:0007669"/>
    <property type="project" value="TreeGrafter"/>
</dbReference>
<dbReference type="EMBL" id="CP062983">
    <property type="protein sequence ID" value="QPC85079.1"/>
    <property type="molecule type" value="Genomic_DNA"/>
</dbReference>
<dbReference type="CDD" id="cd08070">
    <property type="entry name" value="MPN_like"/>
    <property type="match status" value="1"/>
</dbReference>
<dbReference type="RefSeq" id="WP_195173142.1">
    <property type="nucleotide sequence ID" value="NZ_CP062983.1"/>
</dbReference>
<dbReference type="Pfam" id="PF14464">
    <property type="entry name" value="Prok-JAB"/>
    <property type="match status" value="1"/>
</dbReference>
<feature type="domain" description="MPN" evidence="6">
    <location>
        <begin position="3"/>
        <end position="142"/>
    </location>
</feature>
<dbReference type="GO" id="GO:0006508">
    <property type="term" value="P:proteolysis"/>
    <property type="evidence" value="ECO:0007669"/>
    <property type="project" value="UniProtKB-KW"/>
</dbReference>
<keyword evidence="5" id="KW-0482">Metalloprotease</keyword>
<evidence type="ECO:0000256" key="3">
    <source>
        <dbReference type="ARBA" id="ARBA00022801"/>
    </source>
</evidence>
<organism evidence="7 8">
    <name type="scientific">Phototrophicus methaneseepsis</name>
    <dbReference type="NCBI Taxonomy" id="2710758"/>
    <lineage>
        <taxon>Bacteria</taxon>
        <taxon>Bacillati</taxon>
        <taxon>Chloroflexota</taxon>
        <taxon>Candidatus Thermofontia</taxon>
        <taxon>Phototrophicales</taxon>
        <taxon>Phototrophicaceae</taxon>
        <taxon>Phototrophicus</taxon>
    </lineage>
</organism>
<evidence type="ECO:0000259" key="6">
    <source>
        <dbReference type="PROSITE" id="PS50249"/>
    </source>
</evidence>
<keyword evidence="4" id="KW-0862">Zinc</keyword>
<dbReference type="PROSITE" id="PS50249">
    <property type="entry name" value="MPN"/>
    <property type="match status" value="1"/>
</dbReference>
<dbReference type="InterPro" id="IPR037518">
    <property type="entry name" value="MPN"/>
</dbReference>
<dbReference type="SMART" id="SM00232">
    <property type="entry name" value="JAB_MPN"/>
    <property type="match status" value="1"/>
</dbReference>
<reference evidence="7 8" key="1">
    <citation type="submission" date="2020-02" db="EMBL/GenBank/DDBJ databases">
        <authorList>
            <person name="Zheng R.K."/>
            <person name="Sun C.M."/>
        </authorList>
    </citation>
    <scope>NUCLEOTIDE SEQUENCE [LARGE SCALE GENOMIC DNA]</scope>
    <source>
        <strain evidence="8">rifampicinis</strain>
    </source>
</reference>
<evidence type="ECO:0000256" key="2">
    <source>
        <dbReference type="ARBA" id="ARBA00022723"/>
    </source>
</evidence>
<keyword evidence="8" id="KW-1185">Reference proteome</keyword>
<evidence type="ECO:0000256" key="4">
    <source>
        <dbReference type="ARBA" id="ARBA00022833"/>
    </source>
</evidence>
<sequence>MDVKLSQALQQSIFQQMEANFPNEGGGFLLGSRTGDVVSIADVIGVENNFETEEQYHRYAMTPQNWAQMEDTADEQGLSIVGYYHSHPNAPAIPSEYDREHALPNFVYIITSVMAGEAVDMRVWLLQPDRSKFEPVSLSVEP</sequence>
<evidence type="ECO:0000313" key="8">
    <source>
        <dbReference type="Proteomes" id="UP000594468"/>
    </source>
</evidence>
<dbReference type="KEGG" id="pmet:G4Y79_12140"/>
<protein>
    <submittedName>
        <fullName evidence="7">M67 family metallopeptidase</fullName>
    </submittedName>
</protein>
<dbReference type="Proteomes" id="UP000594468">
    <property type="component" value="Chromosome"/>
</dbReference>
<accession>A0A7S8IGV5</accession>
<dbReference type="FunFam" id="3.40.140.10:FF:000085">
    <property type="entry name" value="Mov34/MPN/PAD-1 family protein"/>
    <property type="match status" value="1"/>
</dbReference>
<evidence type="ECO:0000256" key="1">
    <source>
        <dbReference type="ARBA" id="ARBA00022670"/>
    </source>
</evidence>
<evidence type="ECO:0000256" key="5">
    <source>
        <dbReference type="ARBA" id="ARBA00023049"/>
    </source>
</evidence>
<keyword evidence="2" id="KW-0479">Metal-binding</keyword>
<gene>
    <name evidence="7" type="ORF">G4Y79_12140</name>
</gene>
<dbReference type="Gene3D" id="3.40.140.10">
    <property type="entry name" value="Cytidine Deaminase, domain 2"/>
    <property type="match status" value="1"/>
</dbReference>
<dbReference type="InterPro" id="IPR028090">
    <property type="entry name" value="JAB_dom_prok"/>
</dbReference>
<dbReference type="InterPro" id="IPR000555">
    <property type="entry name" value="JAMM/MPN+_dom"/>
</dbReference>
<name>A0A7S8IGV5_9CHLR</name>
<dbReference type="PANTHER" id="PTHR34858">
    <property type="entry name" value="CYSO-CYSTEINE PEPTIDASE"/>
    <property type="match status" value="1"/>
</dbReference>
<evidence type="ECO:0000313" key="7">
    <source>
        <dbReference type="EMBL" id="QPC85079.1"/>
    </source>
</evidence>
<dbReference type="InterPro" id="IPR051929">
    <property type="entry name" value="VirAsm_ModProt"/>
</dbReference>